<keyword evidence="1" id="KW-0812">Transmembrane</keyword>
<dbReference type="EMBL" id="QRIM01000009">
    <property type="protein sequence ID" value="RHG60278.1"/>
    <property type="molecule type" value="Genomic_DNA"/>
</dbReference>
<dbReference type="Proteomes" id="UP000286595">
    <property type="component" value="Unassembled WGS sequence"/>
</dbReference>
<evidence type="ECO:0000256" key="1">
    <source>
        <dbReference type="SAM" id="Phobius"/>
    </source>
</evidence>
<dbReference type="RefSeq" id="WP_055157315.1">
    <property type="nucleotide sequence ID" value="NZ_CYXR01000015.1"/>
</dbReference>
<dbReference type="Proteomes" id="UP000260655">
    <property type="component" value="Unassembled WGS sequence"/>
</dbReference>
<keyword evidence="1" id="KW-1133">Transmembrane helix</keyword>
<accession>A0A173TI22</accession>
<name>A0A173TI22_9FIRM</name>
<reference evidence="2 5" key="1">
    <citation type="submission" date="2015-09" db="EMBL/GenBank/DDBJ databases">
        <authorList>
            <consortium name="Pathogen Informatics"/>
        </authorList>
    </citation>
    <scope>NUCLEOTIDE SEQUENCE [LARGE SCALE GENOMIC DNA]</scope>
    <source>
        <strain evidence="2 5">2789STDY5834962</strain>
    </source>
</reference>
<evidence type="ECO:0000313" key="2">
    <source>
        <dbReference type="EMBL" id="CUN01769.1"/>
    </source>
</evidence>
<evidence type="ECO:0000313" key="5">
    <source>
        <dbReference type="Proteomes" id="UP000095727"/>
    </source>
</evidence>
<evidence type="ECO:0000313" key="4">
    <source>
        <dbReference type="EMBL" id="RHG60278.1"/>
    </source>
</evidence>
<feature type="transmembrane region" description="Helical" evidence="1">
    <location>
        <begin position="75"/>
        <end position="101"/>
    </location>
</feature>
<dbReference type="EMBL" id="CYXR01000015">
    <property type="protein sequence ID" value="CUN01769.1"/>
    <property type="molecule type" value="Genomic_DNA"/>
</dbReference>
<sequence>MLNESKVKLMTRMAMYESKQGEEDFKISSYYKKDYRSFHTIATIIWVTVGYAVAVGIGVIAFLDELMGNLNMQFLVMLAAAVIIGYLVLVIFYGIVASHFYGTKHEKARKRVKQFNHDLTRLNRMYEREKR</sequence>
<dbReference type="Proteomes" id="UP000095727">
    <property type="component" value="Unassembled WGS sequence"/>
</dbReference>
<evidence type="ECO:0000313" key="3">
    <source>
        <dbReference type="EMBL" id="RGJ25671.1"/>
    </source>
</evidence>
<dbReference type="AlphaFoldDB" id="A0A173TI22"/>
<proteinExistence type="predicted"/>
<evidence type="ECO:0000313" key="6">
    <source>
        <dbReference type="Proteomes" id="UP000260655"/>
    </source>
</evidence>
<organism evidence="2 5">
    <name type="scientific">Coprococcus comes</name>
    <dbReference type="NCBI Taxonomy" id="410072"/>
    <lineage>
        <taxon>Bacteria</taxon>
        <taxon>Bacillati</taxon>
        <taxon>Bacillota</taxon>
        <taxon>Clostridia</taxon>
        <taxon>Lachnospirales</taxon>
        <taxon>Lachnospiraceae</taxon>
        <taxon>Coprococcus</taxon>
    </lineage>
</organism>
<protein>
    <submittedName>
        <fullName evidence="2">Uncharacterized protein</fullName>
    </submittedName>
</protein>
<reference evidence="6 7" key="2">
    <citation type="submission" date="2018-08" db="EMBL/GenBank/DDBJ databases">
        <title>A genome reference for cultivated species of the human gut microbiota.</title>
        <authorList>
            <person name="Zou Y."/>
            <person name="Xue W."/>
            <person name="Luo G."/>
        </authorList>
    </citation>
    <scope>NUCLEOTIDE SEQUENCE [LARGE SCALE GENOMIC DNA]</scope>
    <source>
        <strain evidence="4 7">AM22-12LB</strain>
        <strain evidence="3 6">TM07-19</strain>
    </source>
</reference>
<feature type="transmembrane region" description="Helical" evidence="1">
    <location>
        <begin position="41"/>
        <end position="63"/>
    </location>
</feature>
<dbReference type="EMBL" id="QSOV01000002">
    <property type="protein sequence ID" value="RGJ25671.1"/>
    <property type="molecule type" value="Genomic_DNA"/>
</dbReference>
<keyword evidence="1" id="KW-0472">Membrane</keyword>
<gene>
    <name evidence="4" type="ORF">DW252_09480</name>
    <name evidence="3" type="ORF">DXD67_03930</name>
    <name evidence="2" type="ORF">ERS852574_02173</name>
</gene>
<evidence type="ECO:0000313" key="7">
    <source>
        <dbReference type="Proteomes" id="UP000286595"/>
    </source>
</evidence>